<comment type="similarity">
    <text evidence="1">Belongs to the type-B carboxylesterase/lipase family.</text>
</comment>
<dbReference type="EMBL" id="ML991873">
    <property type="protein sequence ID" value="KAF2229157.1"/>
    <property type="molecule type" value="Genomic_DNA"/>
</dbReference>
<sequence>MEPASSRFFSRLALASAVAALLAVLLTWLGLPISFPFLHQQQNLSTILVTDPQTEVSYRGTINNDVEHFQNIFYAEDTGGKNRFTPPVPRQPLPGTVIDATAAGAWCPQFVGPAPLPFTSPITNVSEDCLSLRIARPRGTNSSSKLPVLVWLHGGGNALGSGYDQLYEPDGLVRQANKNGQPVIWVAINYRLGIFGYGVNEALKRQKSANVGLRDQRAALEWVRDNIAAFGGEPRNIVAIGQSVGAMSIGLHMTSFSGNRGVPFQKAIMMSGATGTNFNIMSDFVANNTMTVAKQLDCIEGDPDSIATIECLRAVPMEKLMDTAVSFGRSLHPPFGELVFHPIHDGDFIPDRPSKQLRNGQYVKNIPIIASWTSNDGAWYPLPSIDDDQSVVSSFEKYIVGFTDASLKKLLQLYPLSEFEHMARDEAATAQYYRAAQINRDLWFTCPVIDFTWQYVNNGGPQSPNVRLYEMNQTKFGPIFQYMGVPHWRAAHLSDIPYMLNGEVAAGGDNGPEQQELSALLSGSAAAFAHTGNPANSSHHVLQDWPFAFSKAEPRATEHPDEINVYVVGGPYGSGSGKVSGNGLDIMSTREGALAWERIVERCHFINSIHEEIGV</sequence>
<protein>
    <submittedName>
        <fullName evidence="4">Alpha/beta-hydrolase</fullName>
    </submittedName>
</protein>
<evidence type="ECO:0000313" key="5">
    <source>
        <dbReference type="Proteomes" id="UP000800092"/>
    </source>
</evidence>
<evidence type="ECO:0000256" key="2">
    <source>
        <dbReference type="ARBA" id="ARBA00022801"/>
    </source>
</evidence>
<dbReference type="OrthoDB" id="408631at2759"/>
<dbReference type="Gene3D" id="3.40.50.1820">
    <property type="entry name" value="alpha/beta hydrolase"/>
    <property type="match status" value="1"/>
</dbReference>
<evidence type="ECO:0000313" key="4">
    <source>
        <dbReference type="EMBL" id="KAF2229157.1"/>
    </source>
</evidence>
<organism evidence="4 5">
    <name type="scientific">Viridothelium virens</name>
    <name type="common">Speckled blister lichen</name>
    <name type="synonym">Trypethelium virens</name>
    <dbReference type="NCBI Taxonomy" id="1048519"/>
    <lineage>
        <taxon>Eukaryota</taxon>
        <taxon>Fungi</taxon>
        <taxon>Dikarya</taxon>
        <taxon>Ascomycota</taxon>
        <taxon>Pezizomycotina</taxon>
        <taxon>Dothideomycetes</taxon>
        <taxon>Dothideomycetes incertae sedis</taxon>
        <taxon>Trypetheliales</taxon>
        <taxon>Trypetheliaceae</taxon>
        <taxon>Viridothelium</taxon>
    </lineage>
</organism>
<dbReference type="PANTHER" id="PTHR43142:SF1">
    <property type="entry name" value="CARBOXYLIC ESTER HYDROLASE"/>
    <property type="match status" value="1"/>
</dbReference>
<evidence type="ECO:0000256" key="1">
    <source>
        <dbReference type="ARBA" id="ARBA00005964"/>
    </source>
</evidence>
<dbReference type="InterPro" id="IPR002018">
    <property type="entry name" value="CarbesteraseB"/>
</dbReference>
<dbReference type="Pfam" id="PF00135">
    <property type="entry name" value="COesterase"/>
    <property type="match status" value="1"/>
</dbReference>
<dbReference type="InterPro" id="IPR029058">
    <property type="entry name" value="AB_hydrolase_fold"/>
</dbReference>
<proteinExistence type="inferred from homology"/>
<reference evidence="4" key="1">
    <citation type="journal article" date="2020" name="Stud. Mycol.">
        <title>101 Dothideomycetes genomes: a test case for predicting lifestyles and emergence of pathogens.</title>
        <authorList>
            <person name="Haridas S."/>
            <person name="Albert R."/>
            <person name="Binder M."/>
            <person name="Bloem J."/>
            <person name="Labutti K."/>
            <person name="Salamov A."/>
            <person name="Andreopoulos B."/>
            <person name="Baker S."/>
            <person name="Barry K."/>
            <person name="Bills G."/>
            <person name="Bluhm B."/>
            <person name="Cannon C."/>
            <person name="Castanera R."/>
            <person name="Culley D."/>
            <person name="Daum C."/>
            <person name="Ezra D."/>
            <person name="Gonzalez J."/>
            <person name="Henrissat B."/>
            <person name="Kuo A."/>
            <person name="Liang C."/>
            <person name="Lipzen A."/>
            <person name="Lutzoni F."/>
            <person name="Magnuson J."/>
            <person name="Mondo S."/>
            <person name="Nolan M."/>
            <person name="Ohm R."/>
            <person name="Pangilinan J."/>
            <person name="Park H.-J."/>
            <person name="Ramirez L."/>
            <person name="Alfaro M."/>
            <person name="Sun H."/>
            <person name="Tritt A."/>
            <person name="Yoshinaga Y."/>
            <person name="Zwiers L.-H."/>
            <person name="Turgeon B."/>
            <person name="Goodwin S."/>
            <person name="Spatafora J."/>
            <person name="Crous P."/>
            <person name="Grigoriev I."/>
        </authorList>
    </citation>
    <scope>NUCLEOTIDE SEQUENCE</scope>
    <source>
        <strain evidence="4">Tuck. ex Michener</strain>
    </source>
</reference>
<evidence type="ECO:0000259" key="3">
    <source>
        <dbReference type="Pfam" id="PF00135"/>
    </source>
</evidence>
<feature type="domain" description="Carboxylesterase type B" evidence="3">
    <location>
        <begin position="64"/>
        <end position="548"/>
    </location>
</feature>
<dbReference type="GO" id="GO:0016787">
    <property type="term" value="F:hydrolase activity"/>
    <property type="evidence" value="ECO:0007669"/>
    <property type="project" value="UniProtKB-KW"/>
</dbReference>
<dbReference type="PANTHER" id="PTHR43142">
    <property type="entry name" value="CARBOXYLIC ESTER HYDROLASE"/>
    <property type="match status" value="1"/>
</dbReference>
<dbReference type="AlphaFoldDB" id="A0A6A6GTZ9"/>
<accession>A0A6A6GTZ9</accession>
<keyword evidence="5" id="KW-1185">Reference proteome</keyword>
<gene>
    <name evidence="4" type="ORF">EV356DRAFT_511723</name>
</gene>
<dbReference type="SUPFAM" id="SSF53474">
    <property type="entry name" value="alpha/beta-Hydrolases"/>
    <property type="match status" value="1"/>
</dbReference>
<dbReference type="Proteomes" id="UP000800092">
    <property type="component" value="Unassembled WGS sequence"/>
</dbReference>
<name>A0A6A6GTZ9_VIRVR</name>
<keyword evidence="2 4" id="KW-0378">Hydrolase</keyword>